<keyword evidence="3" id="KW-1185">Reference proteome</keyword>
<dbReference type="Proteomes" id="UP000521943">
    <property type="component" value="Unassembled WGS sequence"/>
</dbReference>
<feature type="compositionally biased region" description="Basic and acidic residues" evidence="1">
    <location>
        <begin position="63"/>
        <end position="78"/>
    </location>
</feature>
<name>A0A8H6HF50_9AGAR</name>
<gene>
    <name evidence="2" type="ORF">DFP72DRAFT_42965</name>
</gene>
<reference evidence="2 3" key="1">
    <citation type="submission" date="2020-07" db="EMBL/GenBank/DDBJ databases">
        <title>Comparative genomics of pyrophilous fungi reveals a link between fire events and developmental genes.</title>
        <authorList>
            <consortium name="DOE Joint Genome Institute"/>
            <person name="Steindorff A.S."/>
            <person name="Carver A."/>
            <person name="Calhoun S."/>
            <person name="Stillman K."/>
            <person name="Liu H."/>
            <person name="Lipzen A."/>
            <person name="Pangilinan J."/>
            <person name="Labutti K."/>
            <person name="Bruns T.D."/>
            <person name="Grigoriev I.V."/>
        </authorList>
    </citation>
    <scope>NUCLEOTIDE SEQUENCE [LARGE SCALE GENOMIC DNA]</scope>
    <source>
        <strain evidence="2 3">CBS 144469</strain>
    </source>
</reference>
<feature type="compositionally biased region" description="Polar residues" evidence="1">
    <location>
        <begin position="170"/>
        <end position="195"/>
    </location>
</feature>
<comment type="caution">
    <text evidence="2">The sequence shown here is derived from an EMBL/GenBank/DDBJ whole genome shotgun (WGS) entry which is preliminary data.</text>
</comment>
<proteinExistence type="predicted"/>
<accession>A0A8H6HF50</accession>
<sequence>MYRENPAAICKSTSATCICVQAKILGQTPSARFPNIPVPKRDAECSRRGGICACEPRGSTGAEETKDSTTTHTTAHDHQNRRRQPLPPATRNDGHPVSCARRRTHYPRDLQCPRPLKSAKSKAARKVSSTPATNAHRHFNLPRESRSPNGWGEYGVPTCMSPRRRDCENKATNGTTTSRHTESSIYRSDTIQTNPRRAKQRPRSIESRHLPTKRLTTLKKSGLAEQLNE</sequence>
<organism evidence="2 3">
    <name type="scientific">Ephemerocybe angulata</name>
    <dbReference type="NCBI Taxonomy" id="980116"/>
    <lineage>
        <taxon>Eukaryota</taxon>
        <taxon>Fungi</taxon>
        <taxon>Dikarya</taxon>
        <taxon>Basidiomycota</taxon>
        <taxon>Agaricomycotina</taxon>
        <taxon>Agaricomycetes</taxon>
        <taxon>Agaricomycetidae</taxon>
        <taxon>Agaricales</taxon>
        <taxon>Agaricineae</taxon>
        <taxon>Psathyrellaceae</taxon>
        <taxon>Ephemerocybe</taxon>
    </lineage>
</organism>
<dbReference type="EMBL" id="JACGCI010000101">
    <property type="protein sequence ID" value="KAF6745709.1"/>
    <property type="molecule type" value="Genomic_DNA"/>
</dbReference>
<evidence type="ECO:0000313" key="3">
    <source>
        <dbReference type="Proteomes" id="UP000521943"/>
    </source>
</evidence>
<evidence type="ECO:0000256" key="1">
    <source>
        <dbReference type="SAM" id="MobiDB-lite"/>
    </source>
</evidence>
<dbReference type="AlphaFoldDB" id="A0A8H6HF50"/>
<feature type="region of interest" description="Disordered" evidence="1">
    <location>
        <begin position="56"/>
        <end position="229"/>
    </location>
</feature>
<evidence type="ECO:0000313" key="2">
    <source>
        <dbReference type="EMBL" id="KAF6745709.1"/>
    </source>
</evidence>
<protein>
    <submittedName>
        <fullName evidence="2">Uncharacterized protein</fullName>
    </submittedName>
</protein>